<evidence type="ECO:0000259" key="1">
    <source>
        <dbReference type="Pfam" id="PF06057"/>
    </source>
</evidence>
<name>A0A7W7KES5_9SPHN</name>
<dbReference type="AlphaFoldDB" id="A0A7W7KES5"/>
<dbReference type="EMBL" id="JACHLR010000037">
    <property type="protein sequence ID" value="MBB4860919.1"/>
    <property type="molecule type" value="Genomic_DNA"/>
</dbReference>
<proteinExistence type="predicted"/>
<dbReference type="Proteomes" id="UP000555448">
    <property type="component" value="Unassembled WGS sequence"/>
</dbReference>
<dbReference type="Gene3D" id="3.40.50.1820">
    <property type="entry name" value="alpha/beta hydrolase"/>
    <property type="match status" value="1"/>
</dbReference>
<evidence type="ECO:0000313" key="2">
    <source>
        <dbReference type="EMBL" id="MBB4860919.1"/>
    </source>
</evidence>
<evidence type="ECO:0000313" key="3">
    <source>
        <dbReference type="Proteomes" id="UP000555448"/>
    </source>
</evidence>
<accession>A0A7W7KES5</accession>
<gene>
    <name evidence="2" type="ORF">HNO88_004265</name>
</gene>
<dbReference type="RefSeq" id="WP_246382236.1">
    <property type="nucleotide sequence ID" value="NZ_JACHLR010000037.1"/>
</dbReference>
<dbReference type="Pfam" id="PF06057">
    <property type="entry name" value="VirJ"/>
    <property type="match status" value="1"/>
</dbReference>
<dbReference type="InterPro" id="IPR010333">
    <property type="entry name" value="VirJ"/>
</dbReference>
<organism evidence="2 3">
    <name type="scientific">Novosphingobium chloroacetimidivorans</name>
    <dbReference type="NCBI Taxonomy" id="1428314"/>
    <lineage>
        <taxon>Bacteria</taxon>
        <taxon>Pseudomonadati</taxon>
        <taxon>Pseudomonadota</taxon>
        <taxon>Alphaproteobacteria</taxon>
        <taxon>Sphingomonadales</taxon>
        <taxon>Sphingomonadaceae</taxon>
        <taxon>Novosphingobium</taxon>
    </lineage>
</organism>
<dbReference type="SUPFAM" id="SSF53474">
    <property type="entry name" value="alpha/beta-Hydrolases"/>
    <property type="match status" value="1"/>
</dbReference>
<dbReference type="InterPro" id="IPR029058">
    <property type="entry name" value="AB_hydrolase_fold"/>
</dbReference>
<sequence>MNRWQSTRALGLRTRGDMARRTRRIVGWTALLLGVLMVIAAAAPILRLFGTSPYLIYRPQHQRIPLAAVMLSGDIGFRGGMSAPVAAALADRGMTVVGVSSPVVFAFHHTQAEAVAVVQQAIRSAMRISGADKVVLVGQSYGGDIVATTAPHLGANLLAHVAAIDLLVPGRNVYFRADPTGLAYYFTPDAHPAAALRALKGPPLACIYGIEETDSLCPLMGGAARVMALPGNHHLNHDHVALVKAAMSALHQMVPIIRS</sequence>
<reference evidence="2 3" key="1">
    <citation type="submission" date="2020-08" db="EMBL/GenBank/DDBJ databases">
        <title>Functional genomics of gut bacteria from endangered species of beetles.</title>
        <authorList>
            <person name="Carlos-Shanley C."/>
        </authorList>
    </citation>
    <scope>NUCLEOTIDE SEQUENCE [LARGE SCALE GENOMIC DNA]</scope>
    <source>
        <strain evidence="2 3">S00245</strain>
    </source>
</reference>
<comment type="caution">
    <text evidence="2">The sequence shown here is derived from an EMBL/GenBank/DDBJ whole genome shotgun (WGS) entry which is preliminary data.</text>
</comment>
<feature type="domain" description="Bacterial virulence" evidence="1">
    <location>
        <begin position="68"/>
        <end position="252"/>
    </location>
</feature>
<protein>
    <submittedName>
        <fullName evidence="2">Type IV secretory pathway VirJ component</fullName>
    </submittedName>
</protein>
<keyword evidence="3" id="KW-1185">Reference proteome</keyword>